<organism evidence="1 2">
    <name type="scientific">Haloarcula hispanica N601</name>
    <dbReference type="NCBI Taxonomy" id="1417673"/>
    <lineage>
        <taxon>Archaea</taxon>
        <taxon>Methanobacteriati</taxon>
        <taxon>Methanobacteriota</taxon>
        <taxon>Stenosarchaea group</taxon>
        <taxon>Halobacteria</taxon>
        <taxon>Halobacteriales</taxon>
        <taxon>Haloarculaceae</taxon>
        <taxon>Haloarcula</taxon>
    </lineage>
</organism>
<keyword evidence="2" id="KW-1185">Reference proteome</keyword>
<dbReference type="HOGENOM" id="CLU_996093_0_0_2"/>
<dbReference type="KEGG" id="hhn:HISP_12750"/>
<sequence>MAAPVEAIEKEVERLEGDAESIEALYTDFFNRIGTHSANGPGDMVVVGGRFWDTPSDELEELQREALQKYEVWYNSATPLISDYLPNRLEDFEQHYSEFKERLQLDKDARSDTQKVLNAQNADFDSQRSILQSIPSKIRVEELKVRRQISEEVSQSELDTARDLFDEGEVRASGVVAGIALERYLLMKCENANAEISYNYNDGIAALAQKLYEADEIDSTPEKHLQHLADIRADCAHANEEDPDPDDVGRLLEDVEDYIRGRKI</sequence>
<gene>
    <name evidence="1" type="ORF">HISP_12750</name>
</gene>
<reference evidence="1 2" key="1">
    <citation type="journal article" date="2014" name="Genome Announc.">
        <title>Complete Genome Sequence of the Extremely Halophilic Archaeon Haloarcula hispanica Strain N601.</title>
        <authorList>
            <person name="Ding J.Y."/>
            <person name="Chiang P.W."/>
            <person name="Hong M.J."/>
            <person name="Dyall-Smith M."/>
            <person name="Tang S.L."/>
        </authorList>
    </citation>
    <scope>NUCLEOTIDE SEQUENCE [LARGE SCALE GENOMIC DNA]</scope>
    <source>
        <strain evidence="1 2">N601</strain>
    </source>
</reference>
<accession>V5TRC5</accession>
<proteinExistence type="predicted"/>
<evidence type="ECO:0000313" key="2">
    <source>
        <dbReference type="Proteomes" id="UP000018572"/>
    </source>
</evidence>
<name>V5TRC5_HALHI</name>
<dbReference type="AlphaFoldDB" id="V5TRC5"/>
<dbReference type="RefSeq" id="WP_023843403.1">
    <property type="nucleotide sequence ID" value="NC_023013.1"/>
</dbReference>
<dbReference type="GeneID" id="23805101"/>
<evidence type="ECO:0008006" key="3">
    <source>
        <dbReference type="Google" id="ProtNLM"/>
    </source>
</evidence>
<evidence type="ECO:0000313" key="1">
    <source>
        <dbReference type="EMBL" id="AHB67522.1"/>
    </source>
</evidence>
<dbReference type="Proteomes" id="UP000018572">
    <property type="component" value="Chromosome 1"/>
</dbReference>
<protein>
    <recommendedName>
        <fullName evidence="3">DUF4145 domain-containing protein</fullName>
    </recommendedName>
</protein>
<dbReference type="EMBL" id="CP006884">
    <property type="protein sequence ID" value="AHB67522.1"/>
    <property type="molecule type" value="Genomic_DNA"/>
</dbReference>